<dbReference type="Pfam" id="PF00106">
    <property type="entry name" value="adh_short"/>
    <property type="match status" value="1"/>
</dbReference>
<gene>
    <name evidence="3" type="ORF">O9H85_32885</name>
</gene>
<comment type="similarity">
    <text evidence="1">Belongs to the short-chain dehydrogenases/reductases (SDR) family.</text>
</comment>
<keyword evidence="2" id="KW-0560">Oxidoreductase</keyword>
<dbReference type="EMBL" id="JAQAGZ010000031">
    <property type="protein sequence ID" value="MCZ8517064.1"/>
    <property type="molecule type" value="Genomic_DNA"/>
</dbReference>
<evidence type="ECO:0000256" key="2">
    <source>
        <dbReference type="ARBA" id="ARBA00023002"/>
    </source>
</evidence>
<dbReference type="PANTHER" id="PTHR43669">
    <property type="entry name" value="5-KETO-D-GLUCONATE 5-REDUCTASE"/>
    <property type="match status" value="1"/>
</dbReference>
<name>A0ABT4QJP1_9BACL</name>
<dbReference type="PANTHER" id="PTHR43669:SF3">
    <property type="entry name" value="ALCOHOL DEHYDROGENASE, PUTATIVE (AFU_ORTHOLOGUE AFUA_3G03445)-RELATED"/>
    <property type="match status" value="1"/>
</dbReference>
<evidence type="ECO:0000313" key="3">
    <source>
        <dbReference type="EMBL" id="MCZ8517064.1"/>
    </source>
</evidence>
<sequence>MILKRSGTTWENLDEELGANVHAIQAEAADPASMENAVSAAVATFGRLDIVFANAGIAAPTPLGSTELSVFEEVLKLT</sequence>
<evidence type="ECO:0000256" key="1">
    <source>
        <dbReference type="ARBA" id="ARBA00006484"/>
    </source>
</evidence>
<dbReference type="Proteomes" id="UP001527882">
    <property type="component" value="Unassembled WGS sequence"/>
</dbReference>
<comment type="caution">
    <text evidence="3">The sequence shown here is derived from an EMBL/GenBank/DDBJ whole genome shotgun (WGS) entry which is preliminary data.</text>
</comment>
<organism evidence="3 4">
    <name type="scientific">Paenibacillus gyeongsangnamensis</name>
    <dbReference type="NCBI Taxonomy" id="3388067"/>
    <lineage>
        <taxon>Bacteria</taxon>
        <taxon>Bacillati</taxon>
        <taxon>Bacillota</taxon>
        <taxon>Bacilli</taxon>
        <taxon>Bacillales</taxon>
        <taxon>Paenibacillaceae</taxon>
        <taxon>Paenibacillus</taxon>
    </lineage>
</organism>
<dbReference type="InterPro" id="IPR002347">
    <property type="entry name" value="SDR_fam"/>
</dbReference>
<protein>
    <submittedName>
        <fullName evidence="3">SDR family NAD(P)-dependent oxidoreductase</fullName>
    </submittedName>
</protein>
<reference evidence="3 4" key="1">
    <citation type="submission" date="2022-12" db="EMBL/GenBank/DDBJ databases">
        <title>Draft genome sequence of Paenibacillus sp. dW9.</title>
        <authorList>
            <person name="Choi E.-W."/>
            <person name="Kim D.-U."/>
        </authorList>
    </citation>
    <scope>NUCLEOTIDE SEQUENCE [LARGE SCALE GENOMIC DNA]</scope>
    <source>
        <strain evidence="4">dW9</strain>
    </source>
</reference>
<proteinExistence type="inferred from homology"/>
<evidence type="ECO:0000313" key="4">
    <source>
        <dbReference type="Proteomes" id="UP001527882"/>
    </source>
</evidence>
<dbReference type="SUPFAM" id="SSF51735">
    <property type="entry name" value="NAD(P)-binding Rossmann-fold domains"/>
    <property type="match status" value="1"/>
</dbReference>
<accession>A0ABT4QJP1</accession>
<dbReference type="InterPro" id="IPR036291">
    <property type="entry name" value="NAD(P)-bd_dom_sf"/>
</dbReference>
<dbReference type="Gene3D" id="3.40.50.720">
    <property type="entry name" value="NAD(P)-binding Rossmann-like Domain"/>
    <property type="match status" value="1"/>
</dbReference>
<keyword evidence="4" id="KW-1185">Reference proteome</keyword>